<organism evidence="1 2">
    <name type="scientific">Solanum commersonii</name>
    <name type="common">Commerson's wild potato</name>
    <name type="synonym">Commerson's nightshade</name>
    <dbReference type="NCBI Taxonomy" id="4109"/>
    <lineage>
        <taxon>Eukaryota</taxon>
        <taxon>Viridiplantae</taxon>
        <taxon>Streptophyta</taxon>
        <taxon>Embryophyta</taxon>
        <taxon>Tracheophyta</taxon>
        <taxon>Spermatophyta</taxon>
        <taxon>Magnoliopsida</taxon>
        <taxon>eudicotyledons</taxon>
        <taxon>Gunneridae</taxon>
        <taxon>Pentapetalae</taxon>
        <taxon>asterids</taxon>
        <taxon>lamiids</taxon>
        <taxon>Solanales</taxon>
        <taxon>Solanaceae</taxon>
        <taxon>Solanoideae</taxon>
        <taxon>Solaneae</taxon>
        <taxon>Solanum</taxon>
    </lineage>
</organism>
<proteinExistence type="predicted"/>
<accession>A0A9J5WK66</accession>
<sequence length="169" mass="19810">MDCNESYRNVKRTIPHTVTSNHFLVILQCSNWDRVKSYFKFENWCATNRGLQRKGEGVRSIRWSGEKQGNFTLNIVNKALYSSNNQIECWPWKVKIPYKVAGFTCVLAREVVLTHDSFRRKNISYALDATFVEKRQRQLFISFYIVIGLLKYSTMEDVSQPKSCKLEHA</sequence>
<keyword evidence="2" id="KW-1185">Reference proteome</keyword>
<evidence type="ECO:0000313" key="1">
    <source>
        <dbReference type="EMBL" id="KAG5576275.1"/>
    </source>
</evidence>
<comment type="caution">
    <text evidence="1">The sequence shown here is derived from an EMBL/GenBank/DDBJ whole genome shotgun (WGS) entry which is preliminary data.</text>
</comment>
<gene>
    <name evidence="1" type="ORF">H5410_056409</name>
</gene>
<evidence type="ECO:0000313" key="2">
    <source>
        <dbReference type="Proteomes" id="UP000824120"/>
    </source>
</evidence>
<reference evidence="1 2" key="1">
    <citation type="submission" date="2020-09" db="EMBL/GenBank/DDBJ databases">
        <title>De no assembly of potato wild relative species, Solanum commersonii.</title>
        <authorList>
            <person name="Cho K."/>
        </authorList>
    </citation>
    <scope>NUCLEOTIDE SEQUENCE [LARGE SCALE GENOMIC DNA]</scope>
    <source>
        <strain evidence="1">LZ3.2</strain>
        <tissue evidence="1">Leaf</tissue>
    </source>
</reference>
<dbReference type="Proteomes" id="UP000824120">
    <property type="component" value="Chromosome 11"/>
</dbReference>
<dbReference type="AlphaFoldDB" id="A0A9J5WK66"/>
<protein>
    <submittedName>
        <fullName evidence="1">Uncharacterized protein</fullName>
    </submittedName>
</protein>
<dbReference type="EMBL" id="JACXVP010000011">
    <property type="protein sequence ID" value="KAG5576275.1"/>
    <property type="molecule type" value="Genomic_DNA"/>
</dbReference>
<name>A0A9J5WK66_SOLCO</name>